<dbReference type="RefSeq" id="WP_208147894.1">
    <property type="nucleotide sequence ID" value="NZ_AP024613.1"/>
</dbReference>
<organism evidence="7 8">
    <name type="scientific">Shewanella algae</name>
    <dbReference type="NCBI Taxonomy" id="38313"/>
    <lineage>
        <taxon>Bacteria</taxon>
        <taxon>Pseudomonadati</taxon>
        <taxon>Pseudomonadota</taxon>
        <taxon>Gammaproteobacteria</taxon>
        <taxon>Alteromonadales</taxon>
        <taxon>Shewanellaceae</taxon>
        <taxon>Shewanella</taxon>
    </lineage>
</organism>
<sequence length="375" mass="41023">MYRYHNPVEIITGLGALRALESRVAKQDYVLLTHPGQTFTTMAERVIAAAGRPPLACLTDVEDNPSLANLQRLCRQLQALPAKPALLLALGGGSVIDACKVLCATGGDFDRLRAMLNGTEPVAPLPYIAIPTTSGTGSEVTCWATVWDPETQRKHSLAHPALYARSALLEPELTLSLPLNLSISTALDALSHALESLWNHNRNPLSSQYAVRAAQMILSQLPRLKLCSHELALRETLQLASLFAGLAFSNTKTSLAHNISYRVTLEKGVSHGQACSFTLPMIIRAMSGDTQVQPLLEQIFGCPPLLAAERLEQLLLRLGIDVDPRRYGYRPQQWLALVAEAADGQRGRNFSGDPQRLLALYQQSFQMDEVISCQK</sequence>
<dbReference type="Gene3D" id="3.40.50.1970">
    <property type="match status" value="1"/>
</dbReference>
<reference evidence="7" key="1">
    <citation type="submission" date="2021-05" db="EMBL/GenBank/DDBJ databases">
        <title>Molecular characterization for Shewanella algae harboring chromosomal blaOXA-55-like strains isolated from clinical and environment sample.</title>
        <authorList>
            <person name="Ohama Y."/>
            <person name="Aoki K."/>
            <person name="Harada S."/>
            <person name="Moriya K."/>
            <person name="Ishii Y."/>
            <person name="Tateda K."/>
        </authorList>
    </citation>
    <scope>NUCLEOTIDE SEQUENCE</scope>
    <source>
        <strain evidence="7">TUM17379</strain>
    </source>
</reference>
<feature type="domain" description="Fe-containing alcohol dehydrogenase-like C-terminal" evidence="6">
    <location>
        <begin position="183"/>
        <end position="342"/>
    </location>
</feature>
<evidence type="ECO:0000313" key="8">
    <source>
        <dbReference type="Proteomes" id="UP000825078"/>
    </source>
</evidence>
<dbReference type="GO" id="GO:0017000">
    <property type="term" value="P:antibiotic biosynthetic process"/>
    <property type="evidence" value="ECO:0007669"/>
    <property type="project" value="InterPro"/>
</dbReference>
<name>A0AAD1KCS5_9GAMM</name>
<evidence type="ECO:0000256" key="1">
    <source>
        <dbReference type="ARBA" id="ARBA00001962"/>
    </source>
</evidence>
<evidence type="ECO:0000259" key="6">
    <source>
        <dbReference type="Pfam" id="PF25137"/>
    </source>
</evidence>
<evidence type="ECO:0000256" key="3">
    <source>
        <dbReference type="ARBA" id="ARBA00023002"/>
    </source>
</evidence>
<keyword evidence="3" id="KW-0560">Oxidoreductase</keyword>
<comment type="cofactor">
    <cofactor evidence="1">
        <name>Fe cation</name>
        <dbReference type="ChEBI" id="CHEBI:24875"/>
    </cofactor>
</comment>
<evidence type="ECO:0000313" key="7">
    <source>
        <dbReference type="EMBL" id="BCV46890.1"/>
    </source>
</evidence>
<dbReference type="Proteomes" id="UP000825078">
    <property type="component" value="Chromosome"/>
</dbReference>
<dbReference type="PROSITE" id="PS00913">
    <property type="entry name" value="ADH_IRON_1"/>
    <property type="match status" value="1"/>
</dbReference>
<accession>A0AAD1KCS5</accession>
<evidence type="ECO:0000256" key="2">
    <source>
        <dbReference type="ARBA" id="ARBA00007358"/>
    </source>
</evidence>
<dbReference type="InterPro" id="IPR018211">
    <property type="entry name" value="ADH_Fe_CS"/>
</dbReference>
<dbReference type="InterPro" id="IPR035873">
    <property type="entry name" value="PhpC"/>
</dbReference>
<dbReference type="EMBL" id="AP024613">
    <property type="protein sequence ID" value="BCV46890.1"/>
    <property type="molecule type" value="Genomic_DNA"/>
</dbReference>
<gene>
    <name evidence="7" type="ORF">TUM17379_39080</name>
</gene>
<dbReference type="PANTHER" id="PTHR11496">
    <property type="entry name" value="ALCOHOL DEHYDROGENASE"/>
    <property type="match status" value="1"/>
</dbReference>
<dbReference type="InterPro" id="IPR001670">
    <property type="entry name" value="ADH_Fe/GldA"/>
</dbReference>
<evidence type="ECO:0000259" key="5">
    <source>
        <dbReference type="Pfam" id="PF00465"/>
    </source>
</evidence>
<dbReference type="AlphaFoldDB" id="A0AAD1KCS5"/>
<comment type="similarity">
    <text evidence="2">Belongs to the iron-containing alcohol dehydrogenase family.</text>
</comment>
<evidence type="ECO:0000256" key="4">
    <source>
        <dbReference type="ARBA" id="ARBA00023027"/>
    </source>
</evidence>
<dbReference type="SUPFAM" id="SSF56796">
    <property type="entry name" value="Dehydroquinate synthase-like"/>
    <property type="match status" value="1"/>
</dbReference>
<dbReference type="CDD" id="cd08182">
    <property type="entry name" value="HEPD"/>
    <property type="match status" value="1"/>
</dbReference>
<dbReference type="Pfam" id="PF00465">
    <property type="entry name" value="Fe-ADH"/>
    <property type="match status" value="1"/>
</dbReference>
<dbReference type="GO" id="GO:0004022">
    <property type="term" value="F:alcohol dehydrogenase (NAD+) activity"/>
    <property type="evidence" value="ECO:0007669"/>
    <property type="project" value="TreeGrafter"/>
</dbReference>
<dbReference type="GO" id="GO:0046872">
    <property type="term" value="F:metal ion binding"/>
    <property type="evidence" value="ECO:0007669"/>
    <property type="project" value="InterPro"/>
</dbReference>
<dbReference type="InterPro" id="IPR056798">
    <property type="entry name" value="ADH_Fe_C"/>
</dbReference>
<evidence type="ECO:0008006" key="9">
    <source>
        <dbReference type="Google" id="ProtNLM"/>
    </source>
</evidence>
<dbReference type="Gene3D" id="1.20.1090.10">
    <property type="entry name" value="Dehydroquinate synthase-like - alpha domain"/>
    <property type="match status" value="1"/>
</dbReference>
<protein>
    <recommendedName>
        <fullName evidence="9">Iron-containing alcohol dehydrogenase</fullName>
    </recommendedName>
</protein>
<dbReference type="PANTHER" id="PTHR11496:SF102">
    <property type="entry name" value="ALCOHOL DEHYDROGENASE 4"/>
    <property type="match status" value="1"/>
</dbReference>
<dbReference type="Pfam" id="PF25137">
    <property type="entry name" value="ADH_Fe_C"/>
    <property type="match status" value="1"/>
</dbReference>
<keyword evidence="4" id="KW-0520">NAD</keyword>
<dbReference type="InterPro" id="IPR039697">
    <property type="entry name" value="Alcohol_dehydrogenase_Fe"/>
</dbReference>
<feature type="domain" description="Alcohol dehydrogenase iron-type/glycerol dehydrogenase GldA" evidence="5">
    <location>
        <begin position="7"/>
        <end position="171"/>
    </location>
</feature>
<proteinExistence type="inferred from homology"/>